<sequence>MDLNEINAEIAKLEAGGTNYAVCEKLACLYTVRDGLQNGREPERVRKVEEYSYSASNPRQIVADEPQSEFSQAAYSVPVDALISVMDEHMEAIRAIYPKEYTAVVERLKSEKRAGD</sequence>
<reference evidence="1" key="1">
    <citation type="journal article" date="2021" name="Proc. Natl. Acad. Sci. U.S.A.">
        <title>A Catalog of Tens of Thousands of Viruses from Human Metagenomes Reveals Hidden Associations with Chronic Diseases.</title>
        <authorList>
            <person name="Tisza M.J."/>
            <person name="Buck C.B."/>
        </authorList>
    </citation>
    <scope>NUCLEOTIDE SEQUENCE</scope>
    <source>
        <strain evidence="1">Ct0wg9</strain>
    </source>
</reference>
<organism evidence="1">
    <name type="scientific">Myoviridae sp. ct0wg9</name>
    <dbReference type="NCBI Taxonomy" id="2826600"/>
    <lineage>
        <taxon>Viruses</taxon>
        <taxon>Duplodnaviria</taxon>
        <taxon>Heunggongvirae</taxon>
        <taxon>Uroviricota</taxon>
        <taxon>Caudoviricetes</taxon>
    </lineage>
</organism>
<dbReference type="EMBL" id="BK015160">
    <property type="protein sequence ID" value="DAD93478.1"/>
    <property type="molecule type" value="Genomic_DNA"/>
</dbReference>
<proteinExistence type="predicted"/>
<protein>
    <submittedName>
        <fullName evidence="1">Uncharacterized protein</fullName>
    </submittedName>
</protein>
<accession>A0A8S5NFK5</accession>
<evidence type="ECO:0000313" key="1">
    <source>
        <dbReference type="EMBL" id="DAD93478.1"/>
    </source>
</evidence>
<name>A0A8S5NFK5_9CAUD</name>